<proteinExistence type="inferred from homology"/>
<keyword evidence="3" id="KW-0238">DNA-binding</keyword>
<dbReference type="Proteomes" id="UP000077407">
    <property type="component" value="Unassembled WGS sequence"/>
</dbReference>
<name>A0A166S7H8_9CLOT</name>
<dbReference type="PATRIC" id="fig|1538.10.peg.898"/>
<dbReference type="EMBL" id="LITT01000004">
    <property type="protein sequence ID" value="OAA91760.1"/>
    <property type="molecule type" value="Genomic_DNA"/>
</dbReference>
<dbReference type="OrthoDB" id="9803714at2"/>
<dbReference type="RefSeq" id="WP_063554035.1">
    <property type="nucleotide sequence ID" value="NZ_LITT01000004.1"/>
</dbReference>
<sequence length="294" mass="33683">MKIQYFKYFLEICNCKSISKSAKNLYISQQALSSAIKNLENDLGASLFIRNQSGVVLTPYGESFKKHATQIILQMESIAKDFKQIRKEEKHVLNIAISFGVISALPDKYIENFKLLHPNIILNITEYQDIPCEEAILNGHEDIGFSIAPIDETSFDSQTILKNKMCILVSTDNPLSQNDELDFHQLKNEQFLLLNSNFKLRHNFIKKCREAGFEPKIYLETMELILIHNFSRLNKGIGVGVHFIGMDVADVKAIPFSTPDCTWEVCLITKKNRPLTPAMKCFLNYVNNQKYHII</sequence>
<evidence type="ECO:0000259" key="5">
    <source>
        <dbReference type="PROSITE" id="PS50931"/>
    </source>
</evidence>
<comment type="similarity">
    <text evidence="1">Belongs to the LysR transcriptional regulatory family.</text>
</comment>
<evidence type="ECO:0000313" key="7">
    <source>
        <dbReference type="Proteomes" id="UP000077407"/>
    </source>
</evidence>
<dbReference type="InterPro" id="IPR050950">
    <property type="entry name" value="HTH-type_LysR_regulators"/>
</dbReference>
<dbReference type="GO" id="GO:0003700">
    <property type="term" value="F:DNA-binding transcription factor activity"/>
    <property type="evidence" value="ECO:0007669"/>
    <property type="project" value="InterPro"/>
</dbReference>
<evidence type="ECO:0000313" key="6">
    <source>
        <dbReference type="EMBL" id="OAA91760.1"/>
    </source>
</evidence>
<organism evidence="6 7">
    <name type="scientific">Clostridium ljungdahlii</name>
    <dbReference type="NCBI Taxonomy" id="1538"/>
    <lineage>
        <taxon>Bacteria</taxon>
        <taxon>Bacillati</taxon>
        <taxon>Bacillota</taxon>
        <taxon>Clostridia</taxon>
        <taxon>Eubacteriales</taxon>
        <taxon>Clostridiaceae</taxon>
        <taxon>Clostridium</taxon>
    </lineage>
</organism>
<dbReference type="Gene3D" id="3.40.190.290">
    <property type="match status" value="1"/>
</dbReference>
<dbReference type="PANTHER" id="PTHR30419:SF8">
    <property type="entry name" value="NITROGEN ASSIMILATION TRANSCRIPTIONAL ACTIVATOR-RELATED"/>
    <property type="match status" value="1"/>
</dbReference>
<dbReference type="AlphaFoldDB" id="A0A166S7H8"/>
<gene>
    <name evidence="6" type="primary">cynR_1</name>
    <name evidence="6" type="ORF">WY13_00403</name>
</gene>
<evidence type="ECO:0000256" key="4">
    <source>
        <dbReference type="ARBA" id="ARBA00023163"/>
    </source>
</evidence>
<dbReference type="PROSITE" id="PS50931">
    <property type="entry name" value="HTH_LYSR"/>
    <property type="match status" value="1"/>
</dbReference>
<keyword evidence="2" id="KW-0805">Transcription regulation</keyword>
<dbReference type="FunFam" id="1.10.10.10:FF:000001">
    <property type="entry name" value="LysR family transcriptional regulator"/>
    <property type="match status" value="1"/>
</dbReference>
<dbReference type="SUPFAM" id="SSF53850">
    <property type="entry name" value="Periplasmic binding protein-like II"/>
    <property type="match status" value="1"/>
</dbReference>
<reference evidence="6 7" key="1">
    <citation type="journal article" date="2015" name="Biotechnol. Bioeng.">
        <title>Genome sequence and phenotypic characterization of Caulobacter segnis.</title>
        <authorList>
            <person name="Patel S."/>
            <person name="Fletcher B."/>
            <person name="Scott D.C."/>
            <person name="Ely B."/>
        </authorList>
    </citation>
    <scope>NUCLEOTIDE SEQUENCE [LARGE SCALE GENOMIC DNA]</scope>
    <source>
        <strain evidence="6 7">ERI-2</strain>
    </source>
</reference>
<dbReference type="InterPro" id="IPR000847">
    <property type="entry name" value="LysR_HTH_N"/>
</dbReference>
<dbReference type="InterPro" id="IPR036388">
    <property type="entry name" value="WH-like_DNA-bd_sf"/>
</dbReference>
<dbReference type="Gene3D" id="1.10.10.10">
    <property type="entry name" value="Winged helix-like DNA-binding domain superfamily/Winged helix DNA-binding domain"/>
    <property type="match status" value="1"/>
</dbReference>
<comment type="caution">
    <text evidence="6">The sequence shown here is derived from an EMBL/GenBank/DDBJ whole genome shotgun (WGS) entry which is preliminary data.</text>
</comment>
<dbReference type="InterPro" id="IPR036390">
    <property type="entry name" value="WH_DNA-bd_sf"/>
</dbReference>
<dbReference type="InterPro" id="IPR005119">
    <property type="entry name" value="LysR_subst-bd"/>
</dbReference>
<dbReference type="PRINTS" id="PR00039">
    <property type="entry name" value="HTHLYSR"/>
</dbReference>
<dbReference type="GO" id="GO:0005829">
    <property type="term" value="C:cytosol"/>
    <property type="evidence" value="ECO:0007669"/>
    <property type="project" value="TreeGrafter"/>
</dbReference>
<dbReference type="SUPFAM" id="SSF46785">
    <property type="entry name" value="Winged helix' DNA-binding domain"/>
    <property type="match status" value="1"/>
</dbReference>
<dbReference type="GO" id="GO:0003677">
    <property type="term" value="F:DNA binding"/>
    <property type="evidence" value="ECO:0007669"/>
    <property type="project" value="UniProtKB-KW"/>
</dbReference>
<dbReference type="Pfam" id="PF00126">
    <property type="entry name" value="HTH_1"/>
    <property type="match status" value="1"/>
</dbReference>
<keyword evidence="4" id="KW-0804">Transcription</keyword>
<accession>A0A166S7H8</accession>
<dbReference type="PANTHER" id="PTHR30419">
    <property type="entry name" value="HTH-TYPE TRANSCRIPTIONAL REGULATOR YBHD"/>
    <property type="match status" value="1"/>
</dbReference>
<evidence type="ECO:0000256" key="2">
    <source>
        <dbReference type="ARBA" id="ARBA00023015"/>
    </source>
</evidence>
<evidence type="ECO:0000256" key="1">
    <source>
        <dbReference type="ARBA" id="ARBA00009437"/>
    </source>
</evidence>
<evidence type="ECO:0000256" key="3">
    <source>
        <dbReference type="ARBA" id="ARBA00023125"/>
    </source>
</evidence>
<protein>
    <submittedName>
        <fullName evidence="6">HTH-type transcriptional regulator CynR</fullName>
    </submittedName>
</protein>
<dbReference type="Pfam" id="PF03466">
    <property type="entry name" value="LysR_substrate"/>
    <property type="match status" value="1"/>
</dbReference>
<feature type="domain" description="HTH lysR-type" evidence="5">
    <location>
        <begin position="1"/>
        <end position="58"/>
    </location>
</feature>